<comment type="caution">
    <text evidence="2">The sequence shown here is derived from an EMBL/GenBank/DDBJ whole genome shotgun (WGS) entry which is preliminary data.</text>
</comment>
<dbReference type="InterPro" id="IPR002716">
    <property type="entry name" value="PIN_dom"/>
</dbReference>
<protein>
    <submittedName>
        <fullName evidence="2">tRNA(FMet)-specific endonuclease VapC</fullName>
    </submittedName>
</protein>
<dbReference type="PANTHER" id="PTHR34610:SF3">
    <property type="entry name" value="SSL7007 PROTEIN"/>
    <property type="match status" value="1"/>
</dbReference>
<evidence type="ECO:0000259" key="1">
    <source>
        <dbReference type="SMART" id="SM00670"/>
    </source>
</evidence>
<keyword evidence="2" id="KW-0540">Nuclease</keyword>
<reference evidence="2 3" key="1">
    <citation type="submission" date="2016-02" db="EMBL/GenBank/DDBJ databases">
        <title>Genome sequence of Moorella mulderi DSM 14980.</title>
        <authorList>
            <person name="Poehlein A."/>
            <person name="Daniel R."/>
        </authorList>
    </citation>
    <scope>NUCLEOTIDE SEQUENCE [LARGE SCALE GENOMIC DNA]</scope>
    <source>
        <strain evidence="2 3">DSM 14980</strain>
    </source>
</reference>
<dbReference type="InterPro" id="IPR002850">
    <property type="entry name" value="PIN_toxin-like"/>
</dbReference>
<dbReference type="RefSeq" id="WP_062280594.1">
    <property type="nucleotide sequence ID" value="NZ_LTBC01000001.1"/>
</dbReference>
<dbReference type="NCBIfam" id="TIGR00305">
    <property type="entry name" value="putative toxin-antitoxin system toxin component, PIN family"/>
    <property type="match status" value="1"/>
</dbReference>
<dbReference type="GO" id="GO:0004519">
    <property type="term" value="F:endonuclease activity"/>
    <property type="evidence" value="ECO:0007669"/>
    <property type="project" value="UniProtKB-KW"/>
</dbReference>
<keyword evidence="2" id="KW-0378">Hydrolase</keyword>
<dbReference type="SMART" id="SM00670">
    <property type="entry name" value="PINc"/>
    <property type="match status" value="1"/>
</dbReference>
<keyword evidence="2" id="KW-0255">Endonuclease</keyword>
<accession>A0A151B111</accession>
<dbReference type="AlphaFoldDB" id="A0A151B111"/>
<dbReference type="Pfam" id="PF13470">
    <property type="entry name" value="PIN_3"/>
    <property type="match status" value="1"/>
</dbReference>
<proteinExistence type="predicted"/>
<dbReference type="EMBL" id="LTBC01000001">
    <property type="protein sequence ID" value="KYH33576.1"/>
    <property type="molecule type" value="Genomic_DNA"/>
</dbReference>
<dbReference type="PANTHER" id="PTHR34610">
    <property type="entry name" value="SSL7007 PROTEIN"/>
    <property type="match status" value="1"/>
</dbReference>
<dbReference type="PATRIC" id="fig|1122241.3.peg.306"/>
<keyword evidence="3" id="KW-1185">Reference proteome</keyword>
<dbReference type="Proteomes" id="UP000075670">
    <property type="component" value="Unassembled WGS sequence"/>
</dbReference>
<dbReference type="SUPFAM" id="SSF88723">
    <property type="entry name" value="PIN domain-like"/>
    <property type="match status" value="1"/>
</dbReference>
<dbReference type="InterPro" id="IPR029060">
    <property type="entry name" value="PIN-like_dom_sf"/>
</dbReference>
<dbReference type="OrthoDB" id="32918at2"/>
<evidence type="ECO:0000313" key="3">
    <source>
        <dbReference type="Proteomes" id="UP000075670"/>
    </source>
</evidence>
<sequence length="137" mass="15133">MKKVVFDTNVLVSAIGWEGPPHRLLEACLHGRLKLYTSNALLEELSKVLARPKLKVIAGHPDLPVILTWLASPEHIVIPEFEPGVITRDPADNKVLACALAAKADAIISGDEHLLDLRVYNEIKILRAAEACKMWNI</sequence>
<organism evidence="2 3">
    <name type="scientific">Moorella mulderi DSM 14980</name>
    <dbReference type="NCBI Taxonomy" id="1122241"/>
    <lineage>
        <taxon>Bacteria</taxon>
        <taxon>Bacillati</taxon>
        <taxon>Bacillota</taxon>
        <taxon>Clostridia</taxon>
        <taxon>Neomoorellales</taxon>
        <taxon>Neomoorellaceae</taxon>
        <taxon>Neomoorella</taxon>
    </lineage>
</organism>
<evidence type="ECO:0000313" key="2">
    <source>
        <dbReference type="EMBL" id="KYH33576.1"/>
    </source>
</evidence>
<name>A0A151B111_9FIRM</name>
<gene>
    <name evidence="2" type="primary">vapC_1</name>
    <name evidence="2" type="ORF">MOMUL_02820</name>
</gene>
<feature type="domain" description="PIN" evidence="1">
    <location>
        <begin position="2"/>
        <end position="116"/>
    </location>
</feature>